<dbReference type="SUPFAM" id="SSF82895">
    <property type="entry name" value="TSP-1 type 1 repeat"/>
    <property type="match status" value="1"/>
</dbReference>
<keyword evidence="7" id="KW-0325">Glycoprotein</keyword>
<keyword evidence="4" id="KW-0732">Signal</keyword>
<proteinExistence type="inferred from homology"/>
<sequence>MVVNAYMKWITSVSDFVEKPPFEMVDRNKRASYDDRPPPPQSRYRRDIYSQDLNMRRKPECDRDMNKMIKENKNKPIQLAYVVEPGEDIKLMCHYCGDSSAYTGIIEWKRLIRQTSADGQFVIKTVEEDFHDIEALNRFTKTTDWSLVIRNITEADADTYFCIDASKDVLVKDKMNFAGMKEMFTADITREKFRLYYHLDITATDRLLEPTRDVTLNLEFYSDWKEWSSCSVCGKKGEQRRRGVCTVRILNNEQYVEPAYVYYALGTFKKGIPCRSTMFNVYGDRFTDRPDEIAIQQASLDDIVYWLNNSEYMTSFAVSHNTSGRVTIDVYGNLRITNAKSYDGGLLECWIRMKKTRAVQFIGIAAQYYNLSVALCLLFKILSRIFTSSSPAYKETLDRTMNRTKTLS</sequence>
<gene>
    <name evidence="8" type="ORF">CGI_10021321</name>
</gene>
<dbReference type="InterPro" id="IPR013783">
    <property type="entry name" value="Ig-like_fold"/>
</dbReference>
<keyword evidence="3" id="KW-0812">Transmembrane</keyword>
<dbReference type="Gene3D" id="2.60.40.10">
    <property type="entry name" value="Immunoglobulins"/>
    <property type="match status" value="1"/>
</dbReference>
<evidence type="ECO:0000256" key="2">
    <source>
        <dbReference type="ARBA" id="ARBA00008727"/>
    </source>
</evidence>
<keyword evidence="6" id="KW-0472">Membrane</keyword>
<dbReference type="AlphaFoldDB" id="K1R3U7"/>
<dbReference type="GO" id="GO:0016020">
    <property type="term" value="C:membrane"/>
    <property type="evidence" value="ECO:0007669"/>
    <property type="project" value="UniProtKB-SubCell"/>
</dbReference>
<accession>K1R3U7</accession>
<dbReference type="InParanoid" id="K1R3U7"/>
<evidence type="ECO:0000256" key="1">
    <source>
        <dbReference type="ARBA" id="ARBA00004479"/>
    </source>
</evidence>
<evidence type="ECO:0000313" key="8">
    <source>
        <dbReference type="EMBL" id="EKC40438.1"/>
    </source>
</evidence>
<dbReference type="PROSITE" id="PS50835">
    <property type="entry name" value="IG_LIKE"/>
    <property type="match status" value="1"/>
</dbReference>
<evidence type="ECO:0000256" key="4">
    <source>
        <dbReference type="ARBA" id="ARBA00022729"/>
    </source>
</evidence>
<reference evidence="8" key="1">
    <citation type="journal article" date="2012" name="Nature">
        <title>The oyster genome reveals stress adaptation and complexity of shell formation.</title>
        <authorList>
            <person name="Zhang G."/>
            <person name="Fang X."/>
            <person name="Guo X."/>
            <person name="Li L."/>
            <person name="Luo R."/>
            <person name="Xu F."/>
            <person name="Yang P."/>
            <person name="Zhang L."/>
            <person name="Wang X."/>
            <person name="Qi H."/>
            <person name="Xiong Z."/>
            <person name="Que H."/>
            <person name="Xie Y."/>
            <person name="Holland P.W."/>
            <person name="Paps J."/>
            <person name="Zhu Y."/>
            <person name="Wu F."/>
            <person name="Chen Y."/>
            <person name="Wang J."/>
            <person name="Peng C."/>
            <person name="Meng J."/>
            <person name="Yang L."/>
            <person name="Liu J."/>
            <person name="Wen B."/>
            <person name="Zhang N."/>
            <person name="Huang Z."/>
            <person name="Zhu Q."/>
            <person name="Feng Y."/>
            <person name="Mount A."/>
            <person name="Hedgecock D."/>
            <person name="Xu Z."/>
            <person name="Liu Y."/>
            <person name="Domazet-Loso T."/>
            <person name="Du Y."/>
            <person name="Sun X."/>
            <person name="Zhang S."/>
            <person name="Liu B."/>
            <person name="Cheng P."/>
            <person name="Jiang X."/>
            <person name="Li J."/>
            <person name="Fan D."/>
            <person name="Wang W."/>
            <person name="Fu W."/>
            <person name="Wang T."/>
            <person name="Wang B."/>
            <person name="Zhang J."/>
            <person name="Peng Z."/>
            <person name="Li Y."/>
            <person name="Li N."/>
            <person name="Wang J."/>
            <person name="Chen M."/>
            <person name="He Y."/>
            <person name="Tan F."/>
            <person name="Song X."/>
            <person name="Zheng Q."/>
            <person name="Huang R."/>
            <person name="Yang H."/>
            <person name="Du X."/>
            <person name="Chen L."/>
            <person name="Yang M."/>
            <person name="Gaffney P.M."/>
            <person name="Wang S."/>
            <person name="Luo L."/>
            <person name="She Z."/>
            <person name="Ming Y."/>
            <person name="Huang W."/>
            <person name="Zhang S."/>
            <person name="Huang B."/>
            <person name="Zhang Y."/>
            <person name="Qu T."/>
            <person name="Ni P."/>
            <person name="Miao G."/>
            <person name="Wang J."/>
            <person name="Wang Q."/>
            <person name="Steinberg C.E."/>
            <person name="Wang H."/>
            <person name="Li N."/>
            <person name="Qian L."/>
            <person name="Zhang G."/>
            <person name="Li Y."/>
            <person name="Yang H."/>
            <person name="Liu X."/>
            <person name="Wang J."/>
            <person name="Yin Y."/>
            <person name="Wang J."/>
        </authorList>
    </citation>
    <scope>NUCLEOTIDE SEQUENCE [LARGE SCALE GENOMIC DNA]</scope>
    <source>
        <strain evidence="8">05x7-T-G4-1.051#20</strain>
    </source>
</reference>
<evidence type="ECO:0000256" key="7">
    <source>
        <dbReference type="ARBA" id="ARBA00023180"/>
    </source>
</evidence>
<comment type="subcellular location">
    <subcellularLocation>
        <location evidence="1">Membrane</location>
        <topology evidence="1">Single-pass type I membrane protein</topology>
    </subcellularLocation>
</comment>
<dbReference type="EMBL" id="JH817782">
    <property type="protein sequence ID" value="EKC40438.1"/>
    <property type="molecule type" value="Genomic_DNA"/>
</dbReference>
<dbReference type="HOGENOM" id="CLU_674852_0_0_1"/>
<dbReference type="InterPro" id="IPR007110">
    <property type="entry name" value="Ig-like_dom"/>
</dbReference>
<organism evidence="8">
    <name type="scientific">Magallana gigas</name>
    <name type="common">Pacific oyster</name>
    <name type="synonym">Crassostrea gigas</name>
    <dbReference type="NCBI Taxonomy" id="29159"/>
    <lineage>
        <taxon>Eukaryota</taxon>
        <taxon>Metazoa</taxon>
        <taxon>Spiralia</taxon>
        <taxon>Lophotrochozoa</taxon>
        <taxon>Mollusca</taxon>
        <taxon>Bivalvia</taxon>
        <taxon>Autobranchia</taxon>
        <taxon>Pteriomorphia</taxon>
        <taxon>Ostreida</taxon>
        <taxon>Ostreoidea</taxon>
        <taxon>Ostreidae</taxon>
        <taxon>Magallana</taxon>
    </lineage>
</organism>
<dbReference type="InterPro" id="IPR036383">
    <property type="entry name" value="TSP1_rpt_sf"/>
</dbReference>
<comment type="similarity">
    <text evidence="2">Belongs to the FAM187 family.</text>
</comment>
<evidence type="ECO:0000256" key="6">
    <source>
        <dbReference type="ARBA" id="ARBA00023136"/>
    </source>
</evidence>
<dbReference type="InterPro" id="IPR036179">
    <property type="entry name" value="Ig-like_dom_sf"/>
</dbReference>
<dbReference type="PANTHER" id="PTHR32178:SF6">
    <property type="entry name" value="IG-LIKE DOMAIN-CONTAINING PROTEIN"/>
    <property type="match status" value="1"/>
</dbReference>
<dbReference type="SUPFAM" id="SSF48726">
    <property type="entry name" value="Immunoglobulin"/>
    <property type="match status" value="1"/>
</dbReference>
<protein>
    <submittedName>
        <fullName evidence="8">Uncharacterized protein</fullName>
    </submittedName>
</protein>
<name>K1R3U7_MAGGI</name>
<dbReference type="InterPro" id="IPR039311">
    <property type="entry name" value="FAM187A/B"/>
</dbReference>
<evidence type="ECO:0000256" key="5">
    <source>
        <dbReference type="ARBA" id="ARBA00022989"/>
    </source>
</evidence>
<keyword evidence="5" id="KW-1133">Transmembrane helix</keyword>
<dbReference type="PANTHER" id="PTHR32178">
    <property type="entry name" value="FAM187"/>
    <property type="match status" value="1"/>
</dbReference>
<evidence type="ECO:0000256" key="3">
    <source>
        <dbReference type="ARBA" id="ARBA00022692"/>
    </source>
</evidence>